<evidence type="ECO:0000256" key="7">
    <source>
        <dbReference type="ARBA" id="ARBA00074389"/>
    </source>
</evidence>
<feature type="compositionally biased region" description="Polar residues" evidence="11">
    <location>
        <begin position="419"/>
        <end position="431"/>
    </location>
</feature>
<feature type="region of interest" description="Disordered" evidence="11">
    <location>
        <begin position="400"/>
        <end position="468"/>
    </location>
</feature>
<dbReference type="InterPro" id="IPR058678">
    <property type="entry name" value="ARM_PUB"/>
</dbReference>
<evidence type="ECO:0000256" key="9">
    <source>
        <dbReference type="ARBA" id="ARBA00076227"/>
    </source>
</evidence>
<proteinExistence type="predicted"/>
<evidence type="ECO:0000256" key="6">
    <source>
        <dbReference type="ARBA" id="ARBA00022786"/>
    </source>
</evidence>
<evidence type="ECO:0000256" key="5">
    <source>
        <dbReference type="ARBA" id="ARBA00022737"/>
    </source>
</evidence>
<comment type="pathway">
    <text evidence="2">Protein modification; protein ubiquitination.</text>
</comment>
<evidence type="ECO:0000256" key="8">
    <source>
        <dbReference type="ARBA" id="ARBA00075465"/>
    </source>
</evidence>
<dbReference type="FunFam" id="3.30.40.10:FF:000114">
    <property type="entry name" value="RING-type E3 ubiquitin transferase"/>
    <property type="match status" value="1"/>
</dbReference>
<evidence type="ECO:0000256" key="11">
    <source>
        <dbReference type="SAM" id="MobiDB-lite"/>
    </source>
</evidence>
<dbReference type="CDD" id="cd16664">
    <property type="entry name" value="RING-Ubox_PUB"/>
    <property type="match status" value="1"/>
</dbReference>
<dbReference type="EMBL" id="CM035432">
    <property type="protein sequence ID" value="KAH7294872.1"/>
    <property type="molecule type" value="Genomic_DNA"/>
</dbReference>
<dbReference type="EC" id="2.3.2.27" evidence="3"/>
<organism evidence="13 14">
    <name type="scientific">Ceratopteris richardii</name>
    <name type="common">Triangle waterfern</name>
    <dbReference type="NCBI Taxonomy" id="49495"/>
    <lineage>
        <taxon>Eukaryota</taxon>
        <taxon>Viridiplantae</taxon>
        <taxon>Streptophyta</taxon>
        <taxon>Embryophyta</taxon>
        <taxon>Tracheophyta</taxon>
        <taxon>Polypodiopsida</taxon>
        <taxon>Polypodiidae</taxon>
        <taxon>Polypodiales</taxon>
        <taxon>Pteridineae</taxon>
        <taxon>Pteridaceae</taxon>
        <taxon>Parkerioideae</taxon>
        <taxon>Ceratopteris</taxon>
    </lineage>
</organism>
<feature type="repeat" description="ARM" evidence="10">
    <location>
        <begin position="659"/>
        <end position="701"/>
    </location>
</feature>
<feature type="repeat" description="ARM" evidence="10">
    <location>
        <begin position="618"/>
        <end position="660"/>
    </location>
</feature>
<dbReference type="FunFam" id="1.25.10.10:FF:000082">
    <property type="entry name" value="RING-type E3 ubiquitin transferase"/>
    <property type="match status" value="1"/>
</dbReference>
<dbReference type="SUPFAM" id="SSF48371">
    <property type="entry name" value="ARM repeat"/>
    <property type="match status" value="1"/>
</dbReference>
<dbReference type="PROSITE" id="PS51698">
    <property type="entry name" value="U_BOX"/>
    <property type="match status" value="1"/>
</dbReference>
<keyword evidence="14" id="KW-1185">Reference proteome</keyword>
<dbReference type="InterPro" id="IPR016024">
    <property type="entry name" value="ARM-type_fold"/>
</dbReference>
<feature type="repeat" description="ARM" evidence="10">
    <location>
        <begin position="536"/>
        <end position="578"/>
    </location>
</feature>
<protein>
    <recommendedName>
        <fullName evidence="7">U-box domain-containing protein 12</fullName>
        <ecNumber evidence="3">2.3.2.27</ecNumber>
    </recommendedName>
    <alternativeName>
        <fullName evidence="8">Plant U-box protein 12</fullName>
    </alternativeName>
    <alternativeName>
        <fullName evidence="9">RING-type E3 ubiquitin transferase PUB12</fullName>
    </alternativeName>
</protein>
<dbReference type="InterPro" id="IPR000225">
    <property type="entry name" value="Armadillo"/>
</dbReference>
<dbReference type="InterPro" id="IPR045210">
    <property type="entry name" value="RING-Ubox_PUB"/>
</dbReference>
<comment type="caution">
    <text evidence="13">The sequence shown here is derived from an EMBL/GenBank/DDBJ whole genome shotgun (WGS) entry which is preliminary data.</text>
</comment>
<dbReference type="InterPro" id="IPR013083">
    <property type="entry name" value="Znf_RING/FYVE/PHD"/>
</dbReference>
<name>A0A8T2RG36_CERRI</name>
<dbReference type="Proteomes" id="UP000825935">
    <property type="component" value="Chromosome 27"/>
</dbReference>
<dbReference type="Gene3D" id="3.30.40.10">
    <property type="entry name" value="Zinc/RING finger domain, C3HC4 (zinc finger)"/>
    <property type="match status" value="1"/>
</dbReference>
<accession>A0A8T2RG36</accession>
<comment type="catalytic activity">
    <reaction evidence="1">
        <text>S-ubiquitinyl-[E2 ubiquitin-conjugating enzyme]-L-cysteine + [acceptor protein]-L-lysine = [E2 ubiquitin-conjugating enzyme]-L-cysteine + N(6)-ubiquitinyl-[acceptor protein]-L-lysine.</text>
        <dbReference type="EC" id="2.3.2.27"/>
    </reaction>
</comment>
<evidence type="ECO:0000313" key="13">
    <source>
        <dbReference type="EMBL" id="KAH7294871.1"/>
    </source>
</evidence>
<evidence type="ECO:0000256" key="3">
    <source>
        <dbReference type="ARBA" id="ARBA00012483"/>
    </source>
</evidence>
<feature type="compositionally biased region" description="Polar residues" evidence="11">
    <location>
        <begin position="438"/>
        <end position="455"/>
    </location>
</feature>
<dbReference type="InterPro" id="IPR011989">
    <property type="entry name" value="ARM-like"/>
</dbReference>
<dbReference type="SMART" id="SM00185">
    <property type="entry name" value="ARM"/>
    <property type="match status" value="6"/>
</dbReference>
<dbReference type="PANTHER" id="PTHR23315:SF7">
    <property type="entry name" value="U-BOX DOMAIN-CONTAINING PROTEIN 4"/>
    <property type="match status" value="1"/>
</dbReference>
<dbReference type="SUPFAM" id="SSF57850">
    <property type="entry name" value="RING/U-box"/>
    <property type="match status" value="1"/>
</dbReference>
<dbReference type="Pfam" id="PF04564">
    <property type="entry name" value="U-box"/>
    <property type="match status" value="1"/>
</dbReference>
<evidence type="ECO:0000256" key="2">
    <source>
        <dbReference type="ARBA" id="ARBA00004906"/>
    </source>
</evidence>
<keyword evidence="5" id="KW-0677">Repeat</keyword>
<dbReference type="PANTHER" id="PTHR23315">
    <property type="entry name" value="U BOX DOMAIN-CONTAINING"/>
    <property type="match status" value="1"/>
</dbReference>
<evidence type="ECO:0000256" key="1">
    <source>
        <dbReference type="ARBA" id="ARBA00000900"/>
    </source>
</evidence>
<feature type="domain" description="U-box" evidence="12">
    <location>
        <begin position="233"/>
        <end position="307"/>
    </location>
</feature>
<keyword evidence="6" id="KW-0833">Ubl conjugation pathway</keyword>
<evidence type="ECO:0000256" key="4">
    <source>
        <dbReference type="ARBA" id="ARBA00022679"/>
    </source>
</evidence>
<dbReference type="SMART" id="SM00504">
    <property type="entry name" value="Ubox"/>
    <property type="match status" value="1"/>
</dbReference>
<dbReference type="OrthoDB" id="7537227at2759"/>
<gene>
    <name evidence="13" type="ORF">KP509_27G022700</name>
</gene>
<dbReference type="GO" id="GO:0016567">
    <property type="term" value="P:protein ubiquitination"/>
    <property type="evidence" value="ECO:0007669"/>
    <property type="project" value="InterPro"/>
</dbReference>
<evidence type="ECO:0000256" key="10">
    <source>
        <dbReference type="PROSITE-ProRule" id="PRU00259"/>
    </source>
</evidence>
<dbReference type="EMBL" id="CM035432">
    <property type="protein sequence ID" value="KAH7294871.1"/>
    <property type="molecule type" value="Genomic_DNA"/>
</dbReference>
<evidence type="ECO:0000313" key="14">
    <source>
        <dbReference type="Proteomes" id="UP000825935"/>
    </source>
</evidence>
<sequence length="776" mass="84571">MGPCPMIEKLHGIIQILDMLAKKAMHHKSSCQNVSTSINLLKAPLDELQQCRDELTSDELSILNQLESACVKLKELLESCSGRSSKLILVLRKQQEFKELQCILKSLPLETLSSSEHYRDLVQEYISSLESLDFSADIDTHLVEQVEHAVMEIKSGIKLSHRNLAMLAGKLGFHSNQGILKEASILEKEKTVAHTNRKKNEEELFSLLIVLVTQISDDMLEQKQLQAEDEGISIPADFRCPLSLELMSDPVIVASGQTYERAYIQQWLDEGNTTCPKSRQTLTNLNLFSNYTVKALIESWCEQNGVPLVEPSKRLLSPSRTSPVHIDIVVQGSTEDAVALLSGGHASHLSQNSTNAKYPGSISSDHAFEARAEMRPEPECSSGENSRNVTASLDQNLLKSNHGSNIYADSGASKERESNFSNNLSRYSSDASGELSRLSFSGRSDSTHVQDSQAQPEFGSPTEEEPAQNAGLEELNRPLHIDTPPEVNGDDIQLIVGDLVRDLQSPSCEVQRNAAAELRFHSKCSVENRIVIADSGAIPPLISLLHSTDPETQAHAVTALLNLSINNNNKSEIAAANAIGPLVHVLHVGTPEAKENAAATLYSLSVMGENNIAIGQSGAIEPLVDLLTHGTLRGKKDAVTALFNLSIRRENKIRIVQANAIPPLVRLMSDPAAGMVDKTVAVISNLSTIPEGRDAIGQEEGIPVLVEVIETGSPRGKENAAAALYQLCSNSSRFKAMVIQEGAIPPLAALTRTGTPRAKEKATSLLRLFREQRHGR</sequence>
<dbReference type="InterPro" id="IPR003613">
    <property type="entry name" value="Ubox_domain"/>
</dbReference>
<dbReference type="GO" id="GO:0061630">
    <property type="term" value="F:ubiquitin protein ligase activity"/>
    <property type="evidence" value="ECO:0007669"/>
    <property type="project" value="UniProtKB-EC"/>
</dbReference>
<dbReference type="PROSITE" id="PS50176">
    <property type="entry name" value="ARM_REPEAT"/>
    <property type="match status" value="3"/>
</dbReference>
<dbReference type="Pfam" id="PF25598">
    <property type="entry name" value="ARM_PUB"/>
    <property type="match status" value="1"/>
</dbReference>
<evidence type="ECO:0000259" key="12">
    <source>
        <dbReference type="PROSITE" id="PS51698"/>
    </source>
</evidence>
<dbReference type="EMBL" id="CM035432">
    <property type="protein sequence ID" value="KAH7294870.1"/>
    <property type="molecule type" value="Genomic_DNA"/>
</dbReference>
<reference evidence="13 14" key="1">
    <citation type="submission" date="2021-08" db="EMBL/GenBank/DDBJ databases">
        <title>WGS assembly of Ceratopteris richardii.</title>
        <authorList>
            <person name="Marchant D.B."/>
            <person name="Chen G."/>
            <person name="Jenkins J."/>
            <person name="Shu S."/>
            <person name="Leebens-Mack J."/>
            <person name="Grimwood J."/>
            <person name="Schmutz J."/>
            <person name="Soltis P."/>
            <person name="Soltis D."/>
            <person name="Chen Z.-H."/>
        </authorList>
    </citation>
    <scope>NUCLEOTIDE SEQUENCE [LARGE SCALE GENOMIC DNA]</scope>
    <source>
        <strain evidence="13">Whitten #5841</strain>
        <tissue evidence="13">Leaf</tissue>
    </source>
</reference>
<dbReference type="Gene3D" id="1.25.10.10">
    <property type="entry name" value="Leucine-rich Repeat Variant"/>
    <property type="match status" value="1"/>
</dbReference>
<keyword evidence="4" id="KW-0808">Transferase</keyword>
<dbReference type="AlphaFoldDB" id="A0A8T2RG36"/>